<feature type="compositionally biased region" description="Polar residues" evidence="2">
    <location>
        <begin position="72"/>
        <end position="82"/>
    </location>
</feature>
<dbReference type="Proteomes" id="UP000053317">
    <property type="component" value="Unassembled WGS sequence"/>
</dbReference>
<dbReference type="InterPro" id="IPR057776">
    <property type="entry name" value="UTP23_sensor"/>
</dbReference>
<feature type="compositionally biased region" description="Basic residues" evidence="2">
    <location>
        <begin position="319"/>
        <end position="329"/>
    </location>
</feature>
<sequence length="358" mass="40091">MRAKRSKKYRKIIQQYELNFGFREAYQVLVDTNFLLAIRAFQMPLQASLERTLHGKVKPFITKCCLEAANARSLQSNKTSPSPSLPKYNPHRRPTYIPSPLELPLRHCDHGDRGILSETECLLDLVSGGASSTILNSTPKGQGKQPKNKEHYIIATGDAEAGEKIAPISNAGQKRKRHLEERDMRALIREVPGVPIIYVKRSVMILEELSAASLGVRRKEEKEKMTEGLLLGKRKRDEELDSDDNEDETQSHSSKSRGLRKAKGPNPLSVKKKKKGNNSSSSSSVKSKSHSSKSTLNNHNAKENQQERERENEEDKQSKPKRRRKHKKSSTGNGTEVEKLLDDTATAGTIAPNVPIEA</sequence>
<feature type="compositionally biased region" description="Acidic residues" evidence="2">
    <location>
        <begin position="239"/>
        <end position="248"/>
    </location>
</feature>
<dbReference type="InterPro" id="IPR006984">
    <property type="entry name" value="Fcf1/UTP23"/>
</dbReference>
<dbReference type="Pfam" id="PF24779">
    <property type="entry name" value="UTP23_sensor"/>
    <property type="match status" value="1"/>
</dbReference>
<accession>A0A0G2GD08</accession>
<feature type="region of interest" description="Disordered" evidence="2">
    <location>
        <begin position="215"/>
        <end position="358"/>
    </location>
</feature>
<feature type="region of interest" description="Disordered" evidence="2">
    <location>
        <begin position="72"/>
        <end position="93"/>
    </location>
</feature>
<dbReference type="OrthoDB" id="25675at2759"/>
<feature type="compositionally biased region" description="Basic and acidic residues" evidence="2">
    <location>
        <begin position="217"/>
        <end position="226"/>
    </location>
</feature>
<feature type="compositionally biased region" description="Basic residues" evidence="2">
    <location>
        <begin position="254"/>
        <end position="263"/>
    </location>
</feature>
<proteinExistence type="predicted"/>
<organism evidence="4 5">
    <name type="scientific">Phaeomoniella chlamydospora</name>
    <name type="common">Phaeoacremonium chlamydosporum</name>
    <dbReference type="NCBI Taxonomy" id="158046"/>
    <lineage>
        <taxon>Eukaryota</taxon>
        <taxon>Fungi</taxon>
        <taxon>Dikarya</taxon>
        <taxon>Ascomycota</taxon>
        <taxon>Pezizomycotina</taxon>
        <taxon>Eurotiomycetes</taxon>
        <taxon>Chaetothyriomycetidae</taxon>
        <taxon>Phaeomoniellales</taxon>
        <taxon>Phaeomoniellaceae</taxon>
        <taxon>Phaeomoniella</taxon>
    </lineage>
</organism>
<protein>
    <submittedName>
        <fullName evidence="4">Putative rrna processing</fullName>
    </submittedName>
</protein>
<name>A0A0G2GD08_PHACM</name>
<feature type="domain" description="UTP23 sensor motif region" evidence="3">
    <location>
        <begin position="260"/>
        <end position="275"/>
    </location>
</feature>
<dbReference type="EMBL" id="LCWF01000199">
    <property type="protein sequence ID" value="KKY14960.1"/>
    <property type="molecule type" value="Genomic_DNA"/>
</dbReference>
<reference evidence="4 5" key="2">
    <citation type="submission" date="2015-05" db="EMBL/GenBank/DDBJ databases">
        <authorList>
            <person name="Morales-Cruz A."/>
            <person name="Amrine K.C."/>
            <person name="Cantu D."/>
        </authorList>
    </citation>
    <scope>NUCLEOTIDE SEQUENCE [LARGE SCALE GENOMIC DNA]</scope>
    <source>
        <strain evidence="4">UCRPC4</strain>
    </source>
</reference>
<reference evidence="4 5" key="1">
    <citation type="submission" date="2015-05" db="EMBL/GenBank/DDBJ databases">
        <title>Distinctive expansion of gene families associated with plant cell wall degradation and secondary metabolism in the genomes of grapevine trunk pathogens.</title>
        <authorList>
            <person name="Lawrence D.P."/>
            <person name="Travadon R."/>
            <person name="Rolshausen P.E."/>
            <person name="Baumgartner K."/>
        </authorList>
    </citation>
    <scope>NUCLEOTIDE SEQUENCE [LARGE SCALE GENOMIC DNA]</scope>
    <source>
        <strain evidence="4">UCRPC4</strain>
    </source>
</reference>
<comment type="caution">
    <text evidence="4">The sequence shown here is derived from an EMBL/GenBank/DDBJ whole genome shotgun (WGS) entry which is preliminary data.</text>
</comment>
<dbReference type="Pfam" id="PF04900">
    <property type="entry name" value="Fcf1"/>
    <property type="match status" value="2"/>
</dbReference>
<evidence type="ECO:0000256" key="1">
    <source>
        <dbReference type="ARBA" id="ARBA00023242"/>
    </source>
</evidence>
<evidence type="ECO:0000256" key="2">
    <source>
        <dbReference type="SAM" id="MobiDB-lite"/>
    </source>
</evidence>
<gene>
    <name evidence="4" type="ORF">UCRPC4_g06547</name>
</gene>
<dbReference type="Gene3D" id="3.40.50.1010">
    <property type="entry name" value="5'-nuclease"/>
    <property type="match status" value="1"/>
</dbReference>
<dbReference type="AlphaFoldDB" id="A0A0G2GD08"/>
<feature type="compositionally biased region" description="Basic and acidic residues" evidence="2">
    <location>
        <begin position="300"/>
        <end position="318"/>
    </location>
</feature>
<evidence type="ECO:0000259" key="3">
    <source>
        <dbReference type="Pfam" id="PF24779"/>
    </source>
</evidence>
<dbReference type="PANTHER" id="PTHR12416">
    <property type="entry name" value="RRNA-PROCESSING PROTEIN UTP23 HOMOLOG"/>
    <property type="match status" value="1"/>
</dbReference>
<evidence type="ECO:0000313" key="4">
    <source>
        <dbReference type="EMBL" id="KKY14960.1"/>
    </source>
</evidence>
<feature type="compositionally biased region" description="Low complexity" evidence="2">
    <location>
        <begin position="277"/>
        <end position="299"/>
    </location>
</feature>
<evidence type="ECO:0000313" key="5">
    <source>
        <dbReference type="Proteomes" id="UP000053317"/>
    </source>
</evidence>
<dbReference type="GO" id="GO:0032040">
    <property type="term" value="C:small-subunit processome"/>
    <property type="evidence" value="ECO:0007669"/>
    <property type="project" value="InterPro"/>
</dbReference>
<keyword evidence="1" id="KW-0539">Nucleus</keyword>
<keyword evidence="5" id="KW-1185">Reference proteome</keyword>